<dbReference type="PIRSF" id="PIRSF004553">
    <property type="entry name" value="CHP00095"/>
    <property type="match status" value="1"/>
</dbReference>
<accession>A0A921JIH0</accession>
<dbReference type="GO" id="GO:0003676">
    <property type="term" value="F:nucleic acid binding"/>
    <property type="evidence" value="ECO:0007669"/>
    <property type="project" value="InterPro"/>
</dbReference>
<dbReference type="InterPro" id="IPR004398">
    <property type="entry name" value="RNA_MeTrfase_RsmD"/>
</dbReference>
<dbReference type="EMBL" id="DYXT01000023">
    <property type="protein sequence ID" value="HJE38909.1"/>
    <property type="molecule type" value="Genomic_DNA"/>
</dbReference>
<dbReference type="GO" id="GO:0008168">
    <property type="term" value="F:methyltransferase activity"/>
    <property type="evidence" value="ECO:0007669"/>
    <property type="project" value="UniProtKB-KW"/>
</dbReference>
<evidence type="ECO:0000256" key="1">
    <source>
        <dbReference type="ARBA" id="ARBA00022603"/>
    </source>
</evidence>
<gene>
    <name evidence="3" type="ORF">K8V47_04015</name>
</gene>
<dbReference type="CDD" id="cd02440">
    <property type="entry name" value="AdoMet_MTases"/>
    <property type="match status" value="1"/>
</dbReference>
<keyword evidence="1 3" id="KW-0489">Methyltransferase</keyword>
<dbReference type="Pfam" id="PF03602">
    <property type="entry name" value="Cons_hypoth95"/>
    <property type="match status" value="1"/>
</dbReference>
<dbReference type="PANTHER" id="PTHR43542:SF1">
    <property type="entry name" value="METHYLTRANSFERASE"/>
    <property type="match status" value="1"/>
</dbReference>
<proteinExistence type="predicted"/>
<dbReference type="PROSITE" id="PS00092">
    <property type="entry name" value="N6_MTASE"/>
    <property type="match status" value="1"/>
</dbReference>
<comment type="caution">
    <text evidence="3">The sequence shown here is derived from an EMBL/GenBank/DDBJ whole genome shotgun (WGS) entry which is preliminary data.</text>
</comment>
<dbReference type="InterPro" id="IPR029063">
    <property type="entry name" value="SAM-dependent_MTases_sf"/>
</dbReference>
<evidence type="ECO:0000313" key="3">
    <source>
        <dbReference type="EMBL" id="HJE38909.1"/>
    </source>
</evidence>
<keyword evidence="2" id="KW-0808">Transferase</keyword>
<dbReference type="Gene3D" id="3.40.50.150">
    <property type="entry name" value="Vaccinia Virus protein VP39"/>
    <property type="match status" value="1"/>
</dbReference>
<reference evidence="3" key="1">
    <citation type="journal article" date="2021" name="PeerJ">
        <title>Extensive microbial diversity within the chicken gut microbiome revealed by metagenomics and culture.</title>
        <authorList>
            <person name="Gilroy R."/>
            <person name="Ravi A."/>
            <person name="Getino M."/>
            <person name="Pursley I."/>
            <person name="Horton D.L."/>
            <person name="Alikhan N.F."/>
            <person name="Baker D."/>
            <person name="Gharbi K."/>
            <person name="Hall N."/>
            <person name="Watson M."/>
            <person name="Adriaenssens E.M."/>
            <person name="Foster-Nyarko E."/>
            <person name="Jarju S."/>
            <person name="Secka A."/>
            <person name="Antonio M."/>
            <person name="Oren A."/>
            <person name="Chaudhuri R.R."/>
            <person name="La Ragione R."/>
            <person name="Hildebrand F."/>
            <person name="Pallen M.J."/>
        </authorList>
    </citation>
    <scope>NUCLEOTIDE SEQUENCE</scope>
    <source>
        <strain evidence="3">4100</strain>
    </source>
</reference>
<dbReference type="AlphaFoldDB" id="A0A921JIH0"/>
<name>A0A921JIH0_9BACT</name>
<reference evidence="3" key="2">
    <citation type="submission" date="2021-09" db="EMBL/GenBank/DDBJ databases">
        <authorList>
            <person name="Gilroy R."/>
        </authorList>
    </citation>
    <scope>NUCLEOTIDE SEQUENCE</scope>
    <source>
        <strain evidence="3">4100</strain>
    </source>
</reference>
<dbReference type="Proteomes" id="UP000711407">
    <property type="component" value="Unassembled WGS sequence"/>
</dbReference>
<dbReference type="GO" id="GO:0031167">
    <property type="term" value="P:rRNA methylation"/>
    <property type="evidence" value="ECO:0007669"/>
    <property type="project" value="InterPro"/>
</dbReference>
<dbReference type="PANTHER" id="PTHR43542">
    <property type="entry name" value="METHYLTRANSFERASE"/>
    <property type="match status" value="1"/>
</dbReference>
<dbReference type="InterPro" id="IPR002052">
    <property type="entry name" value="DNA_methylase_N6_adenine_CS"/>
</dbReference>
<protein>
    <submittedName>
        <fullName evidence="3">RsmD family RNA methyltransferase</fullName>
    </submittedName>
</protein>
<organism evidence="3 4">
    <name type="scientific">Candidatus Amulumruptor caecigallinarius</name>
    <dbReference type="NCBI Taxonomy" id="2109911"/>
    <lineage>
        <taxon>Bacteria</taxon>
        <taxon>Pseudomonadati</taxon>
        <taxon>Bacteroidota</taxon>
        <taxon>Bacteroidia</taxon>
        <taxon>Bacteroidales</taxon>
        <taxon>Muribaculaceae</taxon>
        <taxon>Candidatus Amulumruptor</taxon>
    </lineage>
</organism>
<evidence type="ECO:0000256" key="2">
    <source>
        <dbReference type="ARBA" id="ARBA00022679"/>
    </source>
</evidence>
<evidence type="ECO:0000313" key="4">
    <source>
        <dbReference type="Proteomes" id="UP000711407"/>
    </source>
</evidence>
<dbReference type="SUPFAM" id="SSF53335">
    <property type="entry name" value="S-adenosyl-L-methionine-dependent methyltransferases"/>
    <property type="match status" value="1"/>
</dbReference>
<sequence length="179" mass="20311">MRIIRGMYGRRRFDVPTRITARPTTDFARENIFNVIENLIDIEDIKAVDLFAGTGAITFELLSRGAAMVTAVEKASVQSRFIADVARKLGCEDRLQLVSGDAFRFVESASSPRDFIFADPPYDHLKFGEIARMVLDSKLMGDDTLFVMEHSKAYDYSGYPEFDSHRAYGSVNFTLFRKK</sequence>